<reference evidence="2 3" key="1">
    <citation type="submission" date="2016-10" db="EMBL/GenBank/DDBJ databases">
        <authorList>
            <person name="de Groot N.N."/>
        </authorList>
    </citation>
    <scope>NUCLEOTIDE SEQUENCE [LARGE SCALE GENOMIC DNA]</scope>
    <source>
        <strain evidence="2 3">NLAE-zl-G419</strain>
    </source>
</reference>
<reference evidence="1 4" key="2">
    <citation type="submission" date="2018-03" db="EMBL/GenBank/DDBJ databases">
        <title>The uncultured portion of the human microbiome is neutrally assembled.</title>
        <authorList>
            <person name="Jeraldo P."/>
            <person name="Boardman L."/>
            <person name="White B.A."/>
            <person name="Nelson H."/>
            <person name="Goldenfeld N."/>
            <person name="Chia N."/>
        </authorList>
    </citation>
    <scope>NUCLEOTIDE SEQUENCE [LARGE SCALE GENOMIC DNA]</scope>
    <source>
        <strain evidence="1">CIM:MAG 903</strain>
    </source>
</reference>
<protein>
    <submittedName>
        <fullName evidence="2">Putative sporulation protein YyaC</fullName>
    </submittedName>
    <submittedName>
        <fullName evidence="1">Spore protease YyaC</fullName>
    </submittedName>
</protein>
<name>A0A1I2NIF7_9CLOT</name>
<dbReference type="GO" id="GO:0008233">
    <property type="term" value="F:peptidase activity"/>
    <property type="evidence" value="ECO:0007669"/>
    <property type="project" value="UniProtKB-KW"/>
</dbReference>
<evidence type="ECO:0000313" key="2">
    <source>
        <dbReference type="EMBL" id="SFG01226.1"/>
    </source>
</evidence>
<dbReference type="InterPro" id="IPR009665">
    <property type="entry name" value="YyaC"/>
</dbReference>
<dbReference type="STRING" id="1529.SAMN04487885_12042"/>
<dbReference type="RefSeq" id="WP_027639436.1">
    <property type="nucleotide sequence ID" value="NZ_BAAACD010000021.1"/>
</dbReference>
<gene>
    <name evidence="1" type="primary">yyaC</name>
    <name evidence="1" type="ORF">DBY38_14070</name>
    <name evidence="2" type="ORF">SAMN04487885_12042</name>
</gene>
<dbReference type="GeneID" id="90546558"/>
<dbReference type="Proteomes" id="UP000246114">
    <property type="component" value="Unassembled WGS sequence"/>
</dbReference>
<dbReference type="OrthoDB" id="9815953at2"/>
<dbReference type="NCBIfam" id="TIGR02841">
    <property type="entry name" value="spore_YyaC"/>
    <property type="match status" value="1"/>
</dbReference>
<evidence type="ECO:0000313" key="3">
    <source>
        <dbReference type="Proteomes" id="UP000182135"/>
    </source>
</evidence>
<dbReference type="EMBL" id="FOOE01000020">
    <property type="protein sequence ID" value="SFG01226.1"/>
    <property type="molecule type" value="Genomic_DNA"/>
</dbReference>
<dbReference type="eggNOG" id="ENOG50313RY">
    <property type="taxonomic scope" value="Bacteria"/>
</dbReference>
<dbReference type="SUPFAM" id="SSF53163">
    <property type="entry name" value="HybD-like"/>
    <property type="match status" value="1"/>
</dbReference>
<keyword evidence="1" id="KW-0378">Hydrolase</keyword>
<keyword evidence="1" id="KW-0645">Protease</keyword>
<proteinExistence type="predicted"/>
<dbReference type="Pfam" id="PF06866">
    <property type="entry name" value="DUF1256"/>
    <property type="match status" value="1"/>
</dbReference>
<keyword evidence="3" id="KW-1185">Reference proteome</keyword>
<evidence type="ECO:0000313" key="1">
    <source>
        <dbReference type="EMBL" id="PWL51650.1"/>
    </source>
</evidence>
<dbReference type="GO" id="GO:0006508">
    <property type="term" value="P:proteolysis"/>
    <property type="evidence" value="ECO:0007669"/>
    <property type="project" value="UniProtKB-KW"/>
</dbReference>
<evidence type="ECO:0000313" key="4">
    <source>
        <dbReference type="Proteomes" id="UP000246114"/>
    </source>
</evidence>
<dbReference type="Proteomes" id="UP000182135">
    <property type="component" value="Unassembled WGS sequence"/>
</dbReference>
<dbReference type="AlphaFoldDB" id="A0A1I2NIF7"/>
<accession>A0A1I2NIF7</accession>
<organism evidence="2 3">
    <name type="scientific">Clostridium cadaveris</name>
    <dbReference type="NCBI Taxonomy" id="1529"/>
    <lineage>
        <taxon>Bacteria</taxon>
        <taxon>Bacillati</taxon>
        <taxon>Bacillota</taxon>
        <taxon>Clostridia</taxon>
        <taxon>Eubacteriales</taxon>
        <taxon>Clostridiaceae</taxon>
        <taxon>Clostridium</taxon>
    </lineage>
</organism>
<dbReference type="EMBL" id="QAMZ01000055">
    <property type="protein sequence ID" value="PWL51650.1"/>
    <property type="molecule type" value="Genomic_DNA"/>
</dbReference>
<dbReference type="InterPro" id="IPR023430">
    <property type="entry name" value="Pept_HybD-like_dom_sf"/>
</dbReference>
<sequence>MSNKFVFDTADMNSIFKLRDALFMELYPIAKAHRPIIFLCIGTDRSTGDSLGPLVGYKLKFFSRKGIDIYGNLEQPVHAKNITIAISNIKSTYENPYIIAIDASLGNIQNVGKIILENRPVNPGAALNKDLPSIGDLSITGIVNMYGNLEFMILQNTRLNVVMQQAEVISQGIYHCLVKLFGGKKYSDSDISMENSLNSTSDDLAKG</sequence>